<dbReference type="RefSeq" id="WP_164550405.1">
    <property type="nucleotide sequence ID" value="NZ_JBHTMH010000005.1"/>
</dbReference>
<evidence type="ECO:0000313" key="2">
    <source>
        <dbReference type="Proteomes" id="UP000268844"/>
    </source>
</evidence>
<dbReference type="Proteomes" id="UP000268844">
    <property type="component" value="Unassembled WGS sequence"/>
</dbReference>
<organism evidence="1 2">
    <name type="scientific">Devosia equisanguinis</name>
    <dbReference type="NCBI Taxonomy" id="2490941"/>
    <lineage>
        <taxon>Bacteria</taxon>
        <taxon>Pseudomonadati</taxon>
        <taxon>Pseudomonadota</taxon>
        <taxon>Alphaproteobacteria</taxon>
        <taxon>Hyphomicrobiales</taxon>
        <taxon>Devosiaceae</taxon>
        <taxon>Devosia</taxon>
    </lineage>
</organism>
<accession>A0A3S4CTR8</accession>
<proteinExistence type="predicted"/>
<dbReference type="AlphaFoldDB" id="A0A3S4CTR8"/>
<evidence type="ECO:0000313" key="1">
    <source>
        <dbReference type="EMBL" id="VDS05659.1"/>
    </source>
</evidence>
<name>A0A3S4CTR8_9HYPH</name>
<gene>
    <name evidence="1" type="ORF">DEVEQU_02802</name>
</gene>
<dbReference type="EMBL" id="UZWD01000034">
    <property type="protein sequence ID" value="VDS05659.1"/>
    <property type="molecule type" value="Genomic_DNA"/>
</dbReference>
<reference evidence="1 2" key="1">
    <citation type="submission" date="2018-12" db="EMBL/GenBank/DDBJ databases">
        <authorList>
            <person name="Criscuolo A."/>
        </authorList>
    </citation>
    <scope>NUCLEOTIDE SEQUENCE [LARGE SCALE GENOMIC DNA]</scope>
    <source>
        <strain evidence="1">ACIP1116281</strain>
    </source>
</reference>
<sequence>MVNIVKLRALRADGIGARLWQWMAQRHLPQVPSPVEAVEAVRAVRRPLKSVRKPA</sequence>
<protein>
    <submittedName>
        <fullName evidence="1">Uncharacterized protein</fullName>
    </submittedName>
</protein>
<keyword evidence="2" id="KW-1185">Reference proteome</keyword>